<evidence type="ECO:0000313" key="1">
    <source>
        <dbReference type="EMBL" id="QHA04301.1"/>
    </source>
</evidence>
<name>A0A6I6N1K5_9ACTN</name>
<dbReference type="RefSeq" id="WP_158920011.1">
    <property type="nucleotide sequence ID" value="NZ_CP047020.1"/>
</dbReference>
<evidence type="ECO:0000313" key="2">
    <source>
        <dbReference type="Proteomes" id="UP000436138"/>
    </source>
</evidence>
<protein>
    <submittedName>
        <fullName evidence="1">Uncharacterized protein</fullName>
    </submittedName>
</protein>
<reference evidence="1 2" key="1">
    <citation type="submission" date="2019-12" db="EMBL/GenBank/DDBJ databases">
        <title>Streptomyces sp. strain T44 isolated from rhizosphere soil of Broussonetia papyrifera.</title>
        <authorList>
            <person name="Mo P."/>
        </authorList>
    </citation>
    <scope>NUCLEOTIDE SEQUENCE [LARGE SCALE GENOMIC DNA]</scope>
    <source>
        <strain evidence="1 2">T44</strain>
    </source>
</reference>
<accession>A0A6I6N1K5</accession>
<sequence>MRGIPAYLIVDVLTARWTLLTRLTDGEYQHRGSGVFGDQIEVPVADQTLTLDSSRFMRI</sequence>
<gene>
    <name evidence="1" type="ORF">GQF42_14295</name>
</gene>
<keyword evidence="2" id="KW-1185">Reference proteome</keyword>
<organism evidence="1 2">
    <name type="scientific">Streptomyces broussonetiae</name>
    <dbReference type="NCBI Taxonomy" id="2686304"/>
    <lineage>
        <taxon>Bacteria</taxon>
        <taxon>Bacillati</taxon>
        <taxon>Actinomycetota</taxon>
        <taxon>Actinomycetes</taxon>
        <taxon>Kitasatosporales</taxon>
        <taxon>Streptomycetaceae</taxon>
        <taxon>Streptomyces</taxon>
    </lineage>
</organism>
<dbReference type="EMBL" id="CP047020">
    <property type="protein sequence ID" value="QHA04301.1"/>
    <property type="molecule type" value="Genomic_DNA"/>
</dbReference>
<dbReference type="KEGG" id="sbro:GQF42_14295"/>
<dbReference type="Proteomes" id="UP000436138">
    <property type="component" value="Chromosome"/>
</dbReference>
<proteinExistence type="predicted"/>
<dbReference type="AlphaFoldDB" id="A0A6I6N1K5"/>